<proteinExistence type="predicted"/>
<protein>
    <submittedName>
        <fullName evidence="1">Uncharacterized protein</fullName>
    </submittedName>
</protein>
<dbReference type="AlphaFoldDB" id="A0A9K3D8P2"/>
<comment type="caution">
    <text evidence="1">The sequence shown here is derived from an EMBL/GenBank/DDBJ whole genome shotgun (WGS) entry which is preliminary data.</text>
</comment>
<evidence type="ECO:0000313" key="2">
    <source>
        <dbReference type="Proteomes" id="UP000265618"/>
    </source>
</evidence>
<sequence>GTDHTKEQIAWIVKHLNSGNRLIRPLSDEERQKLSTRVCEDGYVDLDVWIRYNTALGEAVNKYGVGPGEKAVPFEVWWGRVFQGVKEEVLAAFKQVCRDAKISEADSD</sequence>
<dbReference type="EMBL" id="BDIP01007006">
    <property type="protein sequence ID" value="GIQ91014.1"/>
    <property type="molecule type" value="Genomic_DNA"/>
</dbReference>
<dbReference type="Proteomes" id="UP000265618">
    <property type="component" value="Unassembled WGS sequence"/>
</dbReference>
<feature type="non-terminal residue" evidence="1">
    <location>
        <position position="1"/>
    </location>
</feature>
<accession>A0A9K3D8P2</accession>
<name>A0A9K3D8P2_9EUKA</name>
<reference evidence="1 2" key="1">
    <citation type="journal article" date="2018" name="PLoS ONE">
        <title>The draft genome of Kipferlia bialata reveals reductive genome evolution in fornicate parasites.</title>
        <authorList>
            <person name="Tanifuji G."/>
            <person name="Takabayashi S."/>
            <person name="Kume K."/>
            <person name="Takagi M."/>
            <person name="Nakayama T."/>
            <person name="Kamikawa R."/>
            <person name="Inagaki Y."/>
            <person name="Hashimoto T."/>
        </authorList>
    </citation>
    <scope>NUCLEOTIDE SEQUENCE [LARGE SCALE GENOMIC DNA]</scope>
    <source>
        <strain evidence="1">NY0173</strain>
    </source>
</reference>
<evidence type="ECO:0000313" key="1">
    <source>
        <dbReference type="EMBL" id="GIQ91014.1"/>
    </source>
</evidence>
<gene>
    <name evidence="1" type="ORF">KIPB_014050</name>
</gene>
<keyword evidence="2" id="KW-1185">Reference proteome</keyword>
<organism evidence="1 2">
    <name type="scientific">Kipferlia bialata</name>
    <dbReference type="NCBI Taxonomy" id="797122"/>
    <lineage>
        <taxon>Eukaryota</taxon>
        <taxon>Metamonada</taxon>
        <taxon>Carpediemonas-like organisms</taxon>
        <taxon>Kipferlia</taxon>
    </lineage>
</organism>